<dbReference type="Pfam" id="PF16537">
    <property type="entry name" value="T2SSB"/>
    <property type="match status" value="1"/>
</dbReference>
<accession>A0A2P8F309</accession>
<keyword evidence="2" id="KW-1133">Transmembrane helix</keyword>
<reference evidence="4 5" key="1">
    <citation type="submission" date="2018-03" db="EMBL/GenBank/DDBJ databases">
        <title>Genomic Encyclopedia of Archaeal and Bacterial Type Strains, Phase II (KMG-II): from individual species to whole genera.</title>
        <authorList>
            <person name="Goeker M."/>
        </authorList>
    </citation>
    <scope>NUCLEOTIDE SEQUENCE [LARGE SCALE GENOMIC DNA]</scope>
    <source>
        <strain evidence="4 5">DSM 17586</strain>
    </source>
</reference>
<keyword evidence="2" id="KW-0472">Membrane</keyword>
<keyword evidence="5" id="KW-1185">Reference proteome</keyword>
<dbReference type="Proteomes" id="UP000242133">
    <property type="component" value="Unassembled WGS sequence"/>
</dbReference>
<feature type="transmembrane region" description="Helical" evidence="2">
    <location>
        <begin position="38"/>
        <end position="59"/>
    </location>
</feature>
<dbReference type="GO" id="GO:0015627">
    <property type="term" value="C:type II protein secretion system complex"/>
    <property type="evidence" value="ECO:0007669"/>
    <property type="project" value="InterPro"/>
</dbReference>
<sequence>MSYIHDALKASAEQRKHAQGDPLPPVGGGGVPARSVGWVGWLGRSLLMVLLALLLFWGWRIYDRPPPAKSEPPLAVERVSTPTPSPAGDAPDLSGVKISIRETPEVSPGVSPSTPATATKDEQAEVADAVDAQVEVTTEDPYASIPYLRQLPVELQRELQNIRFSVHIYAAEPSSRLVKYEGKMLREGDFVRPGLRIEAIVPRAVVLQYRQTRFKVPAL</sequence>
<dbReference type="InterPro" id="IPR032389">
    <property type="entry name" value="GspB_C"/>
</dbReference>
<evidence type="ECO:0000256" key="1">
    <source>
        <dbReference type="SAM" id="MobiDB-lite"/>
    </source>
</evidence>
<evidence type="ECO:0000313" key="4">
    <source>
        <dbReference type="EMBL" id="PSL16105.1"/>
    </source>
</evidence>
<dbReference type="OrthoDB" id="5432325at2"/>
<evidence type="ECO:0000256" key="2">
    <source>
        <dbReference type="SAM" id="Phobius"/>
    </source>
</evidence>
<dbReference type="EMBL" id="PYGI01000002">
    <property type="protein sequence ID" value="PSL16105.1"/>
    <property type="molecule type" value="Genomic_DNA"/>
</dbReference>
<organism evidence="4 5">
    <name type="scientific">Marinobacterium halophilum</name>
    <dbReference type="NCBI Taxonomy" id="267374"/>
    <lineage>
        <taxon>Bacteria</taxon>
        <taxon>Pseudomonadati</taxon>
        <taxon>Pseudomonadota</taxon>
        <taxon>Gammaproteobacteria</taxon>
        <taxon>Oceanospirillales</taxon>
        <taxon>Oceanospirillaceae</taxon>
        <taxon>Marinobacterium</taxon>
    </lineage>
</organism>
<evidence type="ECO:0000313" key="5">
    <source>
        <dbReference type="Proteomes" id="UP000242133"/>
    </source>
</evidence>
<proteinExistence type="predicted"/>
<dbReference type="RefSeq" id="WP_106590338.1">
    <property type="nucleotide sequence ID" value="NZ_PYGI01000002.1"/>
</dbReference>
<protein>
    <submittedName>
        <fullName evidence="4">Type II secretion system (T2SS) protein B</fullName>
    </submittedName>
</protein>
<comment type="caution">
    <text evidence="4">The sequence shown here is derived from an EMBL/GenBank/DDBJ whole genome shotgun (WGS) entry which is preliminary data.</text>
</comment>
<dbReference type="AlphaFoldDB" id="A0A2P8F309"/>
<feature type="region of interest" description="Disordered" evidence="1">
    <location>
        <begin position="69"/>
        <end position="122"/>
    </location>
</feature>
<feature type="domain" description="Type II secretion system protein GspB C-terminal" evidence="3">
    <location>
        <begin position="162"/>
        <end position="218"/>
    </location>
</feature>
<name>A0A2P8F309_9GAMM</name>
<evidence type="ECO:0000259" key="3">
    <source>
        <dbReference type="Pfam" id="PF16537"/>
    </source>
</evidence>
<gene>
    <name evidence="4" type="ORF">CLV44_10228</name>
</gene>
<keyword evidence="2" id="KW-0812">Transmembrane</keyword>